<keyword evidence="2" id="KW-1003">Cell membrane</keyword>
<organism evidence="10 11">
    <name type="scientific">Temperatibacter marinus</name>
    <dbReference type="NCBI Taxonomy" id="1456591"/>
    <lineage>
        <taxon>Bacteria</taxon>
        <taxon>Pseudomonadati</taxon>
        <taxon>Pseudomonadota</taxon>
        <taxon>Alphaproteobacteria</taxon>
        <taxon>Kordiimonadales</taxon>
        <taxon>Temperatibacteraceae</taxon>
        <taxon>Temperatibacter</taxon>
    </lineage>
</organism>
<dbReference type="InterPro" id="IPR050250">
    <property type="entry name" value="Macrolide_Exporter_MacB"/>
</dbReference>
<evidence type="ECO:0000313" key="10">
    <source>
        <dbReference type="EMBL" id="WND04068.1"/>
    </source>
</evidence>
<feature type="domain" description="ABC3 transporter permease C-terminal" evidence="8">
    <location>
        <begin position="285"/>
        <end position="400"/>
    </location>
</feature>
<dbReference type="Proteomes" id="UP001268683">
    <property type="component" value="Chromosome"/>
</dbReference>
<evidence type="ECO:0000256" key="1">
    <source>
        <dbReference type="ARBA" id="ARBA00004651"/>
    </source>
</evidence>
<evidence type="ECO:0000256" key="2">
    <source>
        <dbReference type="ARBA" id="ARBA00022475"/>
    </source>
</evidence>
<feature type="domain" description="MacB-like periplasmic core" evidence="9">
    <location>
        <begin position="22"/>
        <end position="243"/>
    </location>
</feature>
<feature type="transmembrane region" description="Helical" evidence="7">
    <location>
        <begin position="275"/>
        <end position="303"/>
    </location>
</feature>
<dbReference type="GO" id="GO:0022857">
    <property type="term" value="F:transmembrane transporter activity"/>
    <property type="evidence" value="ECO:0007669"/>
    <property type="project" value="TreeGrafter"/>
</dbReference>
<keyword evidence="4 7" id="KW-1133">Transmembrane helix</keyword>
<dbReference type="EMBL" id="CP123872">
    <property type="protein sequence ID" value="WND04068.1"/>
    <property type="molecule type" value="Genomic_DNA"/>
</dbReference>
<dbReference type="Pfam" id="PF02687">
    <property type="entry name" value="FtsX"/>
    <property type="match status" value="1"/>
</dbReference>
<evidence type="ECO:0000256" key="7">
    <source>
        <dbReference type="SAM" id="Phobius"/>
    </source>
</evidence>
<evidence type="ECO:0000256" key="5">
    <source>
        <dbReference type="ARBA" id="ARBA00023136"/>
    </source>
</evidence>
<evidence type="ECO:0000256" key="4">
    <source>
        <dbReference type="ARBA" id="ARBA00022989"/>
    </source>
</evidence>
<evidence type="ECO:0000313" key="11">
    <source>
        <dbReference type="Proteomes" id="UP001268683"/>
    </source>
</evidence>
<dbReference type="PANTHER" id="PTHR30572:SF4">
    <property type="entry name" value="ABC TRANSPORTER PERMEASE YTRF"/>
    <property type="match status" value="1"/>
</dbReference>
<dbReference type="Pfam" id="PF12704">
    <property type="entry name" value="MacB_PCD"/>
    <property type="match status" value="1"/>
</dbReference>
<keyword evidence="11" id="KW-1185">Reference proteome</keyword>
<sequence length="407" mass="44596">MMRSVENLILALLALKANLLRSILTTLGIIVGVASVIIVIAIMQGFSDSITKQFESMGSNTLIVEPHLPFSEVMKGRRARMKLSDYEAIERNIEGIDSMIPMVFNGGGALFYNGKRANMQYYMGTNSGYEELNNFFPVNGRFFVDSDSSQNRRVIILGADIRKELDLPVDPSGEFVQLNNQWFKVIGEMEKRDATLGFSQDNMVMMPFGTAMQMLGSRAEFSLQMMIKTSETESIERIIDQITLMLRKRHNIKENEVDDFRVQASGQMQEQFESIMATSIMVVSAIVGISLIVGGIGIMNIMLVSVSERTREIGVCKALGATRGDILTQFLAEAIILCLIGGAIGIGLGYSIAWIAVSLIPTLPGVSIPLWAILLSLGFASSVGIIFGIVPASKAANLDPIQALHHE</sequence>
<accession>A0AA52EJ20</accession>
<proteinExistence type="inferred from homology"/>
<evidence type="ECO:0000259" key="8">
    <source>
        <dbReference type="Pfam" id="PF02687"/>
    </source>
</evidence>
<feature type="transmembrane region" description="Helical" evidence="7">
    <location>
        <begin position="368"/>
        <end position="390"/>
    </location>
</feature>
<evidence type="ECO:0000256" key="3">
    <source>
        <dbReference type="ARBA" id="ARBA00022692"/>
    </source>
</evidence>
<comment type="similarity">
    <text evidence="6">Belongs to the ABC-4 integral membrane protein family.</text>
</comment>
<comment type="subcellular location">
    <subcellularLocation>
        <location evidence="1">Cell membrane</location>
        <topology evidence="1">Multi-pass membrane protein</topology>
    </subcellularLocation>
</comment>
<dbReference type="KEGG" id="tmk:QGN29_06730"/>
<evidence type="ECO:0000259" key="9">
    <source>
        <dbReference type="Pfam" id="PF12704"/>
    </source>
</evidence>
<evidence type="ECO:0000256" key="6">
    <source>
        <dbReference type="ARBA" id="ARBA00038076"/>
    </source>
</evidence>
<name>A0AA52EJ20_9PROT</name>
<dbReference type="RefSeq" id="WP_310799932.1">
    <property type="nucleotide sequence ID" value="NZ_CP123872.1"/>
</dbReference>
<gene>
    <name evidence="10" type="ORF">QGN29_06730</name>
</gene>
<dbReference type="PANTHER" id="PTHR30572">
    <property type="entry name" value="MEMBRANE COMPONENT OF TRANSPORTER-RELATED"/>
    <property type="match status" value="1"/>
</dbReference>
<dbReference type="InterPro" id="IPR003838">
    <property type="entry name" value="ABC3_permease_C"/>
</dbReference>
<feature type="transmembrane region" description="Helical" evidence="7">
    <location>
        <begin position="334"/>
        <end position="356"/>
    </location>
</feature>
<reference evidence="10" key="1">
    <citation type="submission" date="2023-04" db="EMBL/GenBank/DDBJ databases">
        <title>Complete genome sequence of Temperatibacter marinus.</title>
        <authorList>
            <person name="Rong J.-C."/>
            <person name="Yi M.-L."/>
            <person name="Zhao Q."/>
        </authorList>
    </citation>
    <scope>NUCLEOTIDE SEQUENCE</scope>
    <source>
        <strain evidence="10">NBRC 110045</strain>
    </source>
</reference>
<protein>
    <submittedName>
        <fullName evidence="10">ABC transporter permease</fullName>
    </submittedName>
</protein>
<keyword evidence="5 7" id="KW-0472">Membrane</keyword>
<keyword evidence="3 7" id="KW-0812">Transmembrane</keyword>
<dbReference type="GO" id="GO:0005886">
    <property type="term" value="C:plasma membrane"/>
    <property type="evidence" value="ECO:0007669"/>
    <property type="project" value="UniProtKB-SubCell"/>
</dbReference>
<feature type="transmembrane region" description="Helical" evidence="7">
    <location>
        <begin position="29"/>
        <end position="47"/>
    </location>
</feature>
<dbReference type="AlphaFoldDB" id="A0AA52EJ20"/>
<dbReference type="InterPro" id="IPR025857">
    <property type="entry name" value="MacB_PCD"/>
</dbReference>